<keyword evidence="4" id="KW-0378">Hydrolase</keyword>
<dbReference type="GO" id="GO:0008936">
    <property type="term" value="F:nicotinamidase activity"/>
    <property type="evidence" value="ECO:0007669"/>
    <property type="project" value="UniProtKB-EC"/>
</dbReference>
<evidence type="ECO:0000256" key="4">
    <source>
        <dbReference type="ARBA" id="ARBA00022801"/>
    </source>
</evidence>
<name>A0A317E209_9PROT</name>
<proteinExistence type="inferred from homology"/>
<dbReference type="FunFam" id="3.40.50.850:FF:000006">
    <property type="entry name" value="Bifunctional pyrazinamidase/nicotinamidase"/>
    <property type="match status" value="1"/>
</dbReference>
<dbReference type="OrthoDB" id="9791276at2"/>
<dbReference type="GO" id="GO:0019363">
    <property type="term" value="P:pyridine nucleotide biosynthetic process"/>
    <property type="evidence" value="ECO:0007669"/>
    <property type="project" value="UniProtKB-KW"/>
</dbReference>
<dbReference type="RefSeq" id="WP_109907285.1">
    <property type="nucleotide sequence ID" value="NZ_QGLE01000011.1"/>
</dbReference>
<comment type="pathway">
    <text evidence="5">Cofactor biosynthesis; nicotinate biosynthesis; nicotinate from nicotinamide: step 1/1.</text>
</comment>
<evidence type="ECO:0000259" key="9">
    <source>
        <dbReference type="Pfam" id="PF00857"/>
    </source>
</evidence>
<protein>
    <recommendedName>
        <fullName evidence="8">Nicotinamidase</fullName>
        <ecNumber evidence="6">3.5.1.19</ecNumber>
    </recommendedName>
    <alternativeName>
        <fullName evidence="7">Nicotinamide deamidase</fullName>
    </alternativeName>
</protein>
<gene>
    <name evidence="10" type="ORF">DKG74_16530</name>
</gene>
<dbReference type="Gene3D" id="3.40.50.850">
    <property type="entry name" value="Isochorismatase-like"/>
    <property type="match status" value="1"/>
</dbReference>
<dbReference type="EMBL" id="QGLE01000011">
    <property type="protein sequence ID" value="PWR19403.1"/>
    <property type="molecule type" value="Genomic_DNA"/>
</dbReference>
<dbReference type="PANTHER" id="PTHR11080:SF2">
    <property type="entry name" value="LD05707P"/>
    <property type="match status" value="1"/>
</dbReference>
<dbReference type="NCBIfam" id="NF008623">
    <property type="entry name" value="PRK11609.1"/>
    <property type="match status" value="1"/>
</dbReference>
<feature type="domain" description="Isochorismatase-like" evidence="9">
    <location>
        <begin position="13"/>
        <end position="199"/>
    </location>
</feature>
<sequence length="217" mass="22936">MVSKPGQVGAGDLLLVVDVQNDFCPGGRLAVPDGDAVVPVVNSLARHFERAVLTQDWHPAGHSSFASAHAGRQPFETVAMAYGPQTLWPDHCVQNTAGAALHPALDIPNSQLLLRKGWDPAIDSYSAFFENDRATPTGLAGYLRERAVTRVFVAGLALDYCVRYTAEDAHAAGFEVVVVEDACRAIDLGGSLDAARRAFAARGIPCVGAGDLSRGRG</sequence>
<dbReference type="InterPro" id="IPR052347">
    <property type="entry name" value="Isochorismatase_Nicotinamidase"/>
</dbReference>
<accession>A0A317E209</accession>
<dbReference type="PANTHER" id="PTHR11080">
    <property type="entry name" value="PYRAZINAMIDASE/NICOTINAMIDASE"/>
    <property type="match status" value="1"/>
</dbReference>
<evidence type="ECO:0000256" key="8">
    <source>
        <dbReference type="ARBA" id="ARBA00072277"/>
    </source>
</evidence>
<dbReference type="GO" id="GO:0046872">
    <property type="term" value="F:metal ion binding"/>
    <property type="evidence" value="ECO:0007669"/>
    <property type="project" value="UniProtKB-KW"/>
</dbReference>
<evidence type="ECO:0000256" key="3">
    <source>
        <dbReference type="ARBA" id="ARBA00022723"/>
    </source>
</evidence>
<evidence type="ECO:0000313" key="10">
    <source>
        <dbReference type="EMBL" id="PWR19403.1"/>
    </source>
</evidence>
<organism evidence="10 11">
    <name type="scientific">Zavarzinia aquatilis</name>
    <dbReference type="NCBI Taxonomy" id="2211142"/>
    <lineage>
        <taxon>Bacteria</taxon>
        <taxon>Pseudomonadati</taxon>
        <taxon>Pseudomonadota</taxon>
        <taxon>Alphaproteobacteria</taxon>
        <taxon>Rhodospirillales</taxon>
        <taxon>Zavarziniaceae</taxon>
        <taxon>Zavarzinia</taxon>
    </lineage>
</organism>
<reference evidence="10 11" key="1">
    <citation type="submission" date="2018-05" db="EMBL/GenBank/DDBJ databases">
        <title>Zavarzinia sp. HR-AS.</title>
        <authorList>
            <person name="Lee Y."/>
            <person name="Jeon C.O."/>
        </authorList>
    </citation>
    <scope>NUCLEOTIDE SEQUENCE [LARGE SCALE GENOMIC DNA]</scope>
    <source>
        <strain evidence="10 11">HR-AS</strain>
    </source>
</reference>
<keyword evidence="3" id="KW-0479">Metal-binding</keyword>
<dbReference type="InterPro" id="IPR000868">
    <property type="entry name" value="Isochorismatase-like_dom"/>
</dbReference>
<evidence type="ECO:0000256" key="1">
    <source>
        <dbReference type="ARBA" id="ARBA00006336"/>
    </source>
</evidence>
<dbReference type="CDD" id="cd01011">
    <property type="entry name" value="nicotinamidase"/>
    <property type="match status" value="1"/>
</dbReference>
<dbReference type="Pfam" id="PF00857">
    <property type="entry name" value="Isochorismatase"/>
    <property type="match status" value="1"/>
</dbReference>
<evidence type="ECO:0000256" key="6">
    <source>
        <dbReference type="ARBA" id="ARBA00039017"/>
    </source>
</evidence>
<dbReference type="AlphaFoldDB" id="A0A317E209"/>
<dbReference type="Proteomes" id="UP000245461">
    <property type="component" value="Unassembled WGS sequence"/>
</dbReference>
<keyword evidence="11" id="KW-1185">Reference proteome</keyword>
<keyword evidence="2" id="KW-0662">Pyridine nucleotide biosynthesis</keyword>
<evidence type="ECO:0000256" key="5">
    <source>
        <dbReference type="ARBA" id="ARBA00037900"/>
    </source>
</evidence>
<comment type="caution">
    <text evidence="10">The sequence shown here is derived from an EMBL/GenBank/DDBJ whole genome shotgun (WGS) entry which is preliminary data.</text>
</comment>
<evidence type="ECO:0000256" key="2">
    <source>
        <dbReference type="ARBA" id="ARBA00022642"/>
    </source>
</evidence>
<dbReference type="InterPro" id="IPR036380">
    <property type="entry name" value="Isochorismatase-like_sf"/>
</dbReference>
<evidence type="ECO:0000256" key="7">
    <source>
        <dbReference type="ARBA" id="ARBA00043224"/>
    </source>
</evidence>
<comment type="similarity">
    <text evidence="1">Belongs to the isochorismatase family.</text>
</comment>
<dbReference type="SUPFAM" id="SSF52499">
    <property type="entry name" value="Isochorismatase-like hydrolases"/>
    <property type="match status" value="1"/>
</dbReference>
<dbReference type="EC" id="3.5.1.19" evidence="6"/>
<evidence type="ECO:0000313" key="11">
    <source>
        <dbReference type="Proteomes" id="UP000245461"/>
    </source>
</evidence>